<dbReference type="Proteomes" id="UP001168877">
    <property type="component" value="Unassembled WGS sequence"/>
</dbReference>
<dbReference type="AlphaFoldDB" id="A0AA39W8S7"/>
<organism evidence="1 2">
    <name type="scientific">Acer saccharum</name>
    <name type="common">Sugar maple</name>
    <dbReference type="NCBI Taxonomy" id="4024"/>
    <lineage>
        <taxon>Eukaryota</taxon>
        <taxon>Viridiplantae</taxon>
        <taxon>Streptophyta</taxon>
        <taxon>Embryophyta</taxon>
        <taxon>Tracheophyta</taxon>
        <taxon>Spermatophyta</taxon>
        <taxon>Magnoliopsida</taxon>
        <taxon>eudicotyledons</taxon>
        <taxon>Gunneridae</taxon>
        <taxon>Pentapetalae</taxon>
        <taxon>rosids</taxon>
        <taxon>malvids</taxon>
        <taxon>Sapindales</taxon>
        <taxon>Sapindaceae</taxon>
        <taxon>Hippocastanoideae</taxon>
        <taxon>Acereae</taxon>
        <taxon>Acer</taxon>
    </lineage>
</organism>
<dbReference type="EMBL" id="JAUESC010000001">
    <property type="protein sequence ID" value="KAK0606626.1"/>
    <property type="molecule type" value="Genomic_DNA"/>
</dbReference>
<evidence type="ECO:0000313" key="1">
    <source>
        <dbReference type="EMBL" id="KAK0606626.1"/>
    </source>
</evidence>
<evidence type="ECO:0000313" key="2">
    <source>
        <dbReference type="Proteomes" id="UP001168877"/>
    </source>
</evidence>
<reference evidence="1" key="1">
    <citation type="journal article" date="2022" name="Plant J.">
        <title>Strategies of tolerance reflected in two North American maple genomes.</title>
        <authorList>
            <person name="McEvoy S.L."/>
            <person name="Sezen U.U."/>
            <person name="Trouern-Trend A."/>
            <person name="McMahon S.M."/>
            <person name="Schaberg P.G."/>
            <person name="Yang J."/>
            <person name="Wegrzyn J.L."/>
            <person name="Swenson N.G."/>
        </authorList>
    </citation>
    <scope>NUCLEOTIDE SEQUENCE</scope>
    <source>
        <strain evidence="1">NS2018</strain>
    </source>
</reference>
<reference evidence="1" key="2">
    <citation type="submission" date="2023-06" db="EMBL/GenBank/DDBJ databases">
        <authorList>
            <person name="Swenson N.G."/>
            <person name="Wegrzyn J.L."/>
            <person name="Mcevoy S.L."/>
        </authorList>
    </citation>
    <scope>NUCLEOTIDE SEQUENCE</scope>
    <source>
        <strain evidence="1">NS2018</strain>
        <tissue evidence="1">Leaf</tissue>
    </source>
</reference>
<keyword evidence="2" id="KW-1185">Reference proteome</keyword>
<gene>
    <name evidence="1" type="ORF">LWI29_001664</name>
</gene>
<name>A0AA39W8S7_ACESA</name>
<proteinExistence type="predicted"/>
<protein>
    <submittedName>
        <fullName evidence="1">Uncharacterized protein</fullName>
    </submittedName>
</protein>
<accession>A0AA39W8S7</accession>
<sequence>MEVAERSDGSLQGLRDVYGLIQEKGFFWAFDQIVESGQIPYEEIMKCRVLERKSVKFIELHAEIEFPELEKRTIPGSLRKEMLLLPEDGARNKSMLQPISGQLDDVGLEIGLQDLFL</sequence>
<comment type="caution">
    <text evidence="1">The sequence shown here is derived from an EMBL/GenBank/DDBJ whole genome shotgun (WGS) entry which is preliminary data.</text>
</comment>